<organism evidence="1">
    <name type="scientific">marine sediment metagenome</name>
    <dbReference type="NCBI Taxonomy" id="412755"/>
    <lineage>
        <taxon>unclassified sequences</taxon>
        <taxon>metagenomes</taxon>
        <taxon>ecological metagenomes</taxon>
    </lineage>
</organism>
<feature type="non-terminal residue" evidence="1">
    <location>
        <position position="64"/>
    </location>
</feature>
<accession>X0WA67</accession>
<protein>
    <submittedName>
        <fullName evidence="1">Uncharacterized protein</fullName>
    </submittedName>
</protein>
<evidence type="ECO:0000313" key="1">
    <source>
        <dbReference type="EMBL" id="GAG20117.1"/>
    </source>
</evidence>
<reference evidence="1" key="1">
    <citation type="journal article" date="2014" name="Front. Microbiol.">
        <title>High frequency of phylogenetically diverse reductive dehalogenase-homologous genes in deep subseafloor sedimentary metagenomes.</title>
        <authorList>
            <person name="Kawai M."/>
            <person name="Futagami T."/>
            <person name="Toyoda A."/>
            <person name="Takaki Y."/>
            <person name="Nishi S."/>
            <person name="Hori S."/>
            <person name="Arai W."/>
            <person name="Tsubouchi T."/>
            <person name="Morono Y."/>
            <person name="Uchiyama I."/>
            <person name="Ito T."/>
            <person name="Fujiyama A."/>
            <person name="Inagaki F."/>
            <person name="Takami H."/>
        </authorList>
    </citation>
    <scope>NUCLEOTIDE SEQUENCE</scope>
    <source>
        <strain evidence="1">Expedition CK06-06</strain>
    </source>
</reference>
<gene>
    <name evidence="1" type="ORF">S01H1_54799</name>
</gene>
<sequence>MRLEKVQSGEEARREIDRLHGKQISFLRGYIGTYVAENGSGQLWVSEHSSEREAAEAIEKMAHG</sequence>
<dbReference type="EMBL" id="BARS01035577">
    <property type="protein sequence ID" value="GAG20117.1"/>
    <property type="molecule type" value="Genomic_DNA"/>
</dbReference>
<proteinExistence type="predicted"/>
<dbReference type="AlphaFoldDB" id="X0WA67"/>
<name>X0WA67_9ZZZZ</name>
<comment type="caution">
    <text evidence="1">The sequence shown here is derived from an EMBL/GenBank/DDBJ whole genome shotgun (WGS) entry which is preliminary data.</text>
</comment>